<sequence length="52" mass="5931">MCNAAMSRKKLRRMAGVDAAVVRTIGTVAILLSEFIKNNDAIYEKVWYDRQI</sequence>
<keyword evidence="1" id="KW-0418">Kinase</keyword>
<dbReference type="EMBL" id="CP002293">
    <property type="protein sequence ID" value="ADP73105.1"/>
    <property type="molecule type" value="Genomic_DNA"/>
</dbReference>
<protein>
    <submittedName>
        <fullName evidence="1">PAS/PAC sensor signal transduction histidine kinase</fullName>
    </submittedName>
</protein>
<proteinExistence type="predicted"/>
<dbReference type="KEGG" id="gmc:GY4MC1_0257"/>
<keyword evidence="1" id="KW-0808">Transferase</keyword>
<reference evidence="1" key="1">
    <citation type="submission" date="2010-10" db="EMBL/GenBank/DDBJ databases">
        <title>Complete sequence of chromosome of Geobacillus sp. Y4.1MC1.</title>
        <authorList>
            <consortium name="US DOE Joint Genome Institute"/>
            <person name="Lucas S."/>
            <person name="Copeland A."/>
            <person name="Lapidus A."/>
            <person name="Cheng J.-F."/>
            <person name="Bruce D."/>
            <person name="Goodwin L."/>
            <person name="Pitluck S."/>
            <person name="Chertkov O."/>
            <person name="Zhang X."/>
            <person name="Detter J.C."/>
            <person name="Han C."/>
            <person name="Tapia R."/>
            <person name="Land M."/>
            <person name="Hauser L."/>
            <person name="Jeffries C."/>
            <person name="Kyrpides N."/>
            <person name="Ivanova N."/>
            <person name="Ovchinnikova G."/>
            <person name="Brumm P."/>
            <person name="Mead D."/>
            <person name="Woyke T."/>
        </authorList>
    </citation>
    <scope>NUCLEOTIDE SEQUENCE [LARGE SCALE GENOMIC DNA]</scope>
    <source>
        <strain evidence="1">Y4.1MC1</strain>
    </source>
</reference>
<name>A0A7U4DJC8_GEOS0</name>
<dbReference type="GO" id="GO:0016301">
    <property type="term" value="F:kinase activity"/>
    <property type="evidence" value="ECO:0007669"/>
    <property type="project" value="UniProtKB-KW"/>
</dbReference>
<evidence type="ECO:0000313" key="1">
    <source>
        <dbReference type="EMBL" id="ADP73105.1"/>
    </source>
</evidence>
<dbReference type="AlphaFoldDB" id="A0A7U4DJC8"/>
<accession>A0A7U4DJC8</accession>
<gene>
    <name evidence="1" type="ORF">GY4MC1_0257</name>
</gene>
<organism evidence="1">
    <name type="scientific">Geobacillus sp. (strain Y4.1MC1)</name>
    <dbReference type="NCBI Taxonomy" id="581103"/>
    <lineage>
        <taxon>Bacteria</taxon>
        <taxon>Bacillati</taxon>
        <taxon>Bacillota</taxon>
        <taxon>Bacilli</taxon>
        <taxon>Bacillales</taxon>
        <taxon>Anoxybacillaceae</taxon>
        <taxon>Geobacillus</taxon>
    </lineage>
</organism>